<gene>
    <name evidence="1" type="ORF">PV327_011124</name>
</gene>
<evidence type="ECO:0000313" key="2">
    <source>
        <dbReference type="Proteomes" id="UP001168972"/>
    </source>
</evidence>
<sequence>MAGELNCAFCNLNSEENVNIFSEENFRKCQTILRLRKLHNLKYSDVILPREYLDSGYHRSCYKTFTALKKIYYDTTKSKKQDTSQCSSEFIKHSLQQSTSQPSTSADVENIIEDVSVDSAVQEVVTQKFGQPTADAIVEDVVHESPECTSLPLDASTEDDAVTVGNMNSCIFCNQSFKKHRSKHQALHRTQKEKLESTIEEKCNLENDEEKKIYDKLKKYSGDTIYYHQICRVAFFNKSKSSNKKSVPTAWHSRRNLHQNVFEKITSLIENNVINKGRCYYLSYLHKLYMDKLQNFDGENEEMLDVTFTAQRLEDKIKNNFSGRIQILQWKHKKVIAPKGITTIDDALFAHLKDENTLQAAALILRREILNIKKKKLPENLNVQHSLQDECTTPEILTEFVGSIIGTQRIDVVFDQYFHPSIKDNERSLRHESKHAEYIISGSDQTRPADFAKEMKNIKFKETLVEFFCLHWTYDENVPFLNNKIVHLNFRQCYSYVANGNKVESQIVEDLCCELHEEVNSKIIYHACSISHEANIVIRGSDTDILVITLAYQEAFASLGDNNLTKNKTNQIFDIIQKFTCELYNLKKYIDANNARFQLFVDTYKAADINEQFSIKVRNFDGSSLPPCKSELWQLFLRAIYITNIWNNADKQHPSNLQPKEHG</sequence>
<evidence type="ECO:0000313" key="1">
    <source>
        <dbReference type="EMBL" id="KAK0174239.1"/>
    </source>
</evidence>
<dbReference type="EMBL" id="JAQQBR010000106">
    <property type="protein sequence ID" value="KAK0174239.1"/>
    <property type="molecule type" value="Genomic_DNA"/>
</dbReference>
<reference evidence="1" key="2">
    <citation type="submission" date="2023-03" db="EMBL/GenBank/DDBJ databases">
        <authorList>
            <person name="Inwood S.N."/>
            <person name="Skelly J.G."/>
            <person name="Guhlin J."/>
            <person name="Harrop T.W.R."/>
            <person name="Goldson S.G."/>
            <person name="Dearden P.K."/>
        </authorList>
    </citation>
    <scope>NUCLEOTIDE SEQUENCE</scope>
    <source>
        <strain evidence="1">Lincoln</strain>
        <tissue evidence="1">Whole body</tissue>
    </source>
</reference>
<keyword evidence="2" id="KW-1185">Reference proteome</keyword>
<proteinExistence type="predicted"/>
<comment type="caution">
    <text evidence="1">The sequence shown here is derived from an EMBL/GenBank/DDBJ whole genome shotgun (WGS) entry which is preliminary data.</text>
</comment>
<organism evidence="1 2">
    <name type="scientific">Microctonus hyperodae</name>
    <name type="common">Parasitoid wasp</name>
    <dbReference type="NCBI Taxonomy" id="165561"/>
    <lineage>
        <taxon>Eukaryota</taxon>
        <taxon>Metazoa</taxon>
        <taxon>Ecdysozoa</taxon>
        <taxon>Arthropoda</taxon>
        <taxon>Hexapoda</taxon>
        <taxon>Insecta</taxon>
        <taxon>Pterygota</taxon>
        <taxon>Neoptera</taxon>
        <taxon>Endopterygota</taxon>
        <taxon>Hymenoptera</taxon>
        <taxon>Apocrita</taxon>
        <taxon>Ichneumonoidea</taxon>
        <taxon>Braconidae</taxon>
        <taxon>Euphorinae</taxon>
        <taxon>Microctonus</taxon>
    </lineage>
</organism>
<protein>
    <submittedName>
        <fullName evidence="1">Uncharacterized protein</fullName>
    </submittedName>
</protein>
<feature type="non-terminal residue" evidence="1">
    <location>
        <position position="1"/>
    </location>
</feature>
<name>A0AA39FR18_MICHY</name>
<reference evidence="1" key="1">
    <citation type="journal article" date="2023" name="bioRxiv">
        <title>Scaffold-level genome assemblies of two parasitoid biocontrol wasps reveal the parthenogenesis mechanism and an associated novel virus.</title>
        <authorList>
            <person name="Inwood S."/>
            <person name="Skelly J."/>
            <person name="Guhlin J."/>
            <person name="Harrop T."/>
            <person name="Goldson S."/>
            <person name="Dearden P."/>
        </authorList>
    </citation>
    <scope>NUCLEOTIDE SEQUENCE</scope>
    <source>
        <strain evidence="1">Lincoln</strain>
        <tissue evidence="1">Whole body</tissue>
    </source>
</reference>
<accession>A0AA39FR18</accession>
<dbReference type="Proteomes" id="UP001168972">
    <property type="component" value="Unassembled WGS sequence"/>
</dbReference>
<dbReference type="AlphaFoldDB" id="A0AA39FR18"/>